<feature type="binding site" evidence="12">
    <location>
        <position position="181"/>
    </location>
    <ligand>
        <name>substrate</name>
    </ligand>
</feature>
<dbReference type="PANTHER" id="PTHR12591">
    <property type="entry name" value="GLUCOSE-6-PHOSPHATASE"/>
    <property type="match status" value="1"/>
</dbReference>
<feature type="active site" description="Proton donor" evidence="11">
    <location>
        <position position="129"/>
    </location>
</feature>
<evidence type="ECO:0000256" key="9">
    <source>
        <dbReference type="ARBA" id="ARBA00022989"/>
    </source>
</evidence>
<dbReference type="GO" id="GO:0006094">
    <property type="term" value="P:gluconeogenesis"/>
    <property type="evidence" value="ECO:0000318"/>
    <property type="project" value="GO_Central"/>
</dbReference>
<feature type="transmembrane region" description="Helical" evidence="13">
    <location>
        <begin position="50"/>
        <end position="76"/>
    </location>
</feature>
<evidence type="ECO:0000256" key="8">
    <source>
        <dbReference type="ARBA" id="ARBA00022824"/>
    </source>
</evidence>
<dbReference type="FunFam" id="1.20.144.10:FF:000028">
    <property type="entry name" value="Glucose-6-phosphatase"/>
    <property type="match status" value="1"/>
</dbReference>
<dbReference type="SMART" id="SM00014">
    <property type="entry name" value="acidPPc"/>
    <property type="match status" value="1"/>
</dbReference>
<name>E9GCJ5_DAPPU</name>
<evidence type="ECO:0000259" key="14">
    <source>
        <dbReference type="SMART" id="SM00014"/>
    </source>
</evidence>
<dbReference type="Proteomes" id="UP000000305">
    <property type="component" value="Unassembled WGS sequence"/>
</dbReference>
<dbReference type="GO" id="GO:0005789">
    <property type="term" value="C:endoplasmic reticulum membrane"/>
    <property type="evidence" value="ECO:0007669"/>
    <property type="project" value="UniProtKB-SubCell"/>
</dbReference>
<comment type="subcellular location">
    <subcellularLocation>
        <location evidence="1">Endoplasmic reticulum membrane</location>
        <topology evidence="1">Multi-pass membrane protein</topology>
    </subcellularLocation>
</comment>
<feature type="transmembrane region" description="Helical" evidence="13">
    <location>
        <begin position="188"/>
        <end position="207"/>
    </location>
</feature>
<keyword evidence="7" id="KW-0378">Hydrolase</keyword>
<protein>
    <recommendedName>
        <fullName evidence="4">glucose-6-phosphatase</fullName>
        <ecNumber evidence="4">3.1.3.9</ecNumber>
    </recommendedName>
</protein>
<dbReference type="EC" id="3.1.3.9" evidence="4"/>
<dbReference type="GO" id="GO:0051156">
    <property type="term" value="P:glucose 6-phosphate metabolic process"/>
    <property type="evidence" value="ECO:0000318"/>
    <property type="project" value="GO_Central"/>
</dbReference>
<feature type="binding site" evidence="12">
    <location>
        <position position="88"/>
    </location>
    <ligand>
        <name>substrate</name>
    </ligand>
</feature>
<feature type="transmembrane region" description="Helical" evidence="13">
    <location>
        <begin position="272"/>
        <end position="292"/>
    </location>
</feature>
<dbReference type="PANTHER" id="PTHR12591:SF0">
    <property type="entry name" value="FI19814P1"/>
    <property type="match status" value="1"/>
</dbReference>
<dbReference type="GO" id="GO:0016020">
    <property type="term" value="C:membrane"/>
    <property type="evidence" value="ECO:0000318"/>
    <property type="project" value="GO_Central"/>
</dbReference>
<evidence type="ECO:0000256" key="4">
    <source>
        <dbReference type="ARBA" id="ARBA00012634"/>
    </source>
</evidence>
<gene>
    <name evidence="15" type="ORF">DAPPUDRAFT_210419</name>
</gene>
<dbReference type="GO" id="GO:0004346">
    <property type="term" value="F:glucose-6-phosphatase activity"/>
    <property type="evidence" value="ECO:0000318"/>
    <property type="project" value="GO_Central"/>
</dbReference>
<comment type="pathway">
    <text evidence="2">Carbohydrate biosynthesis; gluconeogenesis.</text>
</comment>
<evidence type="ECO:0000256" key="2">
    <source>
        <dbReference type="ARBA" id="ARBA00004742"/>
    </source>
</evidence>
<dbReference type="InterPro" id="IPR036938">
    <property type="entry name" value="PAP2/HPO_sf"/>
</dbReference>
<dbReference type="eggNOG" id="ENOG502QS9B">
    <property type="taxonomic scope" value="Eukaryota"/>
</dbReference>
<evidence type="ECO:0000313" key="15">
    <source>
        <dbReference type="EMBL" id="EFX82853.1"/>
    </source>
</evidence>
<proteinExistence type="inferred from homology"/>
<evidence type="ECO:0000256" key="11">
    <source>
        <dbReference type="PIRSR" id="PIRSR000905-1"/>
    </source>
</evidence>
<evidence type="ECO:0000256" key="5">
    <source>
        <dbReference type="ARBA" id="ARBA00022432"/>
    </source>
</evidence>
<dbReference type="FunCoup" id="E9GCJ5">
    <property type="interactions" value="184"/>
</dbReference>
<dbReference type="Pfam" id="PF01569">
    <property type="entry name" value="PAP2"/>
    <property type="match status" value="1"/>
</dbReference>
<evidence type="ECO:0000256" key="1">
    <source>
        <dbReference type="ARBA" id="ARBA00004477"/>
    </source>
</evidence>
<dbReference type="InParanoid" id="E9GCJ5"/>
<dbReference type="HOGENOM" id="CLU_052517_0_0_1"/>
<accession>E9GCJ5</accession>
<dbReference type="PhylomeDB" id="E9GCJ5"/>
<keyword evidence="16" id="KW-1185">Reference proteome</keyword>
<dbReference type="EMBL" id="GL732539">
    <property type="protein sequence ID" value="EFX82853.1"/>
    <property type="molecule type" value="Genomic_DNA"/>
</dbReference>
<feature type="domain" description="Phosphatidic acid phosphatase type 2/haloperoxidase" evidence="14">
    <location>
        <begin position="61"/>
        <end position="207"/>
    </location>
</feature>
<keyword evidence="8" id="KW-0256">Endoplasmic reticulum</keyword>
<feature type="active site" description="Nucleophile" evidence="11">
    <location>
        <position position="187"/>
    </location>
</feature>
<feature type="transmembrane region" description="Helical" evidence="13">
    <location>
        <begin position="304"/>
        <end position="325"/>
    </location>
</feature>
<dbReference type="SUPFAM" id="SSF48317">
    <property type="entry name" value="Acid phosphatase/Vanadium-dependent haloperoxidase"/>
    <property type="match status" value="1"/>
</dbReference>
<dbReference type="UniPathway" id="UPA00138"/>
<feature type="transmembrane region" description="Helical" evidence="13">
    <location>
        <begin position="219"/>
        <end position="240"/>
    </location>
</feature>
<dbReference type="InterPro" id="IPR016275">
    <property type="entry name" value="Glucose-6-phosphatase"/>
</dbReference>
<dbReference type="Gene3D" id="1.20.144.10">
    <property type="entry name" value="Phosphatidic acid phosphatase type 2/haloperoxidase"/>
    <property type="match status" value="1"/>
</dbReference>
<dbReference type="STRING" id="6669.E9GCJ5"/>
<evidence type="ECO:0000256" key="6">
    <source>
        <dbReference type="ARBA" id="ARBA00022692"/>
    </source>
</evidence>
<feature type="transmembrane region" description="Helical" evidence="13">
    <location>
        <begin position="165"/>
        <end position="182"/>
    </location>
</feature>
<feature type="transmembrane region" description="Helical" evidence="13">
    <location>
        <begin position="331"/>
        <end position="356"/>
    </location>
</feature>
<evidence type="ECO:0000313" key="16">
    <source>
        <dbReference type="Proteomes" id="UP000000305"/>
    </source>
</evidence>
<comment type="similarity">
    <text evidence="3">Belongs to the glucose-6-phosphatase family.</text>
</comment>
<dbReference type="OrthoDB" id="6416209at2759"/>
<dbReference type="OMA" id="STEWINF"/>
<keyword evidence="9 13" id="KW-1133">Transmembrane helix</keyword>
<keyword evidence="6 13" id="KW-0812">Transmembrane</keyword>
<dbReference type="InterPro" id="IPR000326">
    <property type="entry name" value="PAP2/HPO"/>
</dbReference>
<evidence type="ECO:0000256" key="10">
    <source>
        <dbReference type="ARBA" id="ARBA00023136"/>
    </source>
</evidence>
<evidence type="ECO:0000256" key="12">
    <source>
        <dbReference type="PIRSR" id="PIRSR000905-2"/>
    </source>
</evidence>
<reference evidence="15 16" key="1">
    <citation type="journal article" date="2011" name="Science">
        <title>The ecoresponsive genome of Daphnia pulex.</title>
        <authorList>
            <person name="Colbourne J.K."/>
            <person name="Pfrender M.E."/>
            <person name="Gilbert D."/>
            <person name="Thomas W.K."/>
            <person name="Tucker A."/>
            <person name="Oakley T.H."/>
            <person name="Tokishita S."/>
            <person name="Aerts A."/>
            <person name="Arnold G.J."/>
            <person name="Basu M.K."/>
            <person name="Bauer D.J."/>
            <person name="Caceres C.E."/>
            <person name="Carmel L."/>
            <person name="Casola C."/>
            <person name="Choi J.H."/>
            <person name="Detter J.C."/>
            <person name="Dong Q."/>
            <person name="Dusheyko S."/>
            <person name="Eads B.D."/>
            <person name="Frohlich T."/>
            <person name="Geiler-Samerotte K.A."/>
            <person name="Gerlach D."/>
            <person name="Hatcher P."/>
            <person name="Jogdeo S."/>
            <person name="Krijgsveld J."/>
            <person name="Kriventseva E.V."/>
            <person name="Kultz D."/>
            <person name="Laforsch C."/>
            <person name="Lindquist E."/>
            <person name="Lopez J."/>
            <person name="Manak J.R."/>
            <person name="Muller J."/>
            <person name="Pangilinan J."/>
            <person name="Patwardhan R.P."/>
            <person name="Pitluck S."/>
            <person name="Pritham E.J."/>
            <person name="Rechtsteiner A."/>
            <person name="Rho M."/>
            <person name="Rogozin I.B."/>
            <person name="Sakarya O."/>
            <person name="Salamov A."/>
            <person name="Schaack S."/>
            <person name="Shapiro H."/>
            <person name="Shiga Y."/>
            <person name="Skalitzky C."/>
            <person name="Smith Z."/>
            <person name="Souvorov A."/>
            <person name="Sung W."/>
            <person name="Tang Z."/>
            <person name="Tsuchiya D."/>
            <person name="Tu H."/>
            <person name="Vos H."/>
            <person name="Wang M."/>
            <person name="Wolf Y.I."/>
            <person name="Yamagata H."/>
            <person name="Yamada T."/>
            <person name="Ye Y."/>
            <person name="Shaw J.R."/>
            <person name="Andrews J."/>
            <person name="Crease T.J."/>
            <person name="Tang H."/>
            <person name="Lucas S.M."/>
            <person name="Robertson H.M."/>
            <person name="Bork P."/>
            <person name="Koonin E.V."/>
            <person name="Zdobnov E.M."/>
            <person name="Grigoriev I.V."/>
            <person name="Lynch M."/>
            <person name="Boore J.L."/>
        </authorList>
    </citation>
    <scope>NUCLEOTIDE SEQUENCE [LARGE SCALE GENOMIC DNA]</scope>
</reference>
<keyword evidence="10 13" id="KW-0472">Membrane</keyword>
<dbReference type="PIRSF" id="PIRSF000905">
    <property type="entry name" value="Glucose-6-phosphatase"/>
    <property type="match status" value="1"/>
</dbReference>
<evidence type="ECO:0000256" key="13">
    <source>
        <dbReference type="SAM" id="Phobius"/>
    </source>
</evidence>
<keyword evidence="5" id="KW-0312">Gluconeogenesis</keyword>
<sequence length="367" mass="41417">MADEESFTWSETVYELGVDLISALQSTFPNGETFFIDVSLVFDPKYVFTIYFPILFALQWVVGIQVLGTIIVVEWLNQILKWLMHGERPYWWVHEMEETHKADLHPHKIAEIHQYSSTCETGPGMPSGHSMAMSAAWYVIIHAIVEHAVDPSNMSAKLKMESKQLLWGIYVIIQALVIFSRLYIAAHFPHQCFLGLFLGICMAKLAFGSTEWINFGRVRWIIVSSVIMASALGTYSFLLLTGGDPSWSISEALKWCDKVENIHIDTMPFYSLMRYSGAAFGLGLGLTSRFFVATDRTNFSRFQIFANVVLGLALGYATDLAHVAIPKTNETFFYAFEFFLNIAFPYAVIALAPYVVMICGGRKEKSA</sequence>
<organism evidence="15 16">
    <name type="scientific">Daphnia pulex</name>
    <name type="common">Water flea</name>
    <dbReference type="NCBI Taxonomy" id="6669"/>
    <lineage>
        <taxon>Eukaryota</taxon>
        <taxon>Metazoa</taxon>
        <taxon>Ecdysozoa</taxon>
        <taxon>Arthropoda</taxon>
        <taxon>Crustacea</taxon>
        <taxon>Branchiopoda</taxon>
        <taxon>Diplostraca</taxon>
        <taxon>Cladocera</taxon>
        <taxon>Anomopoda</taxon>
        <taxon>Daphniidae</taxon>
        <taxon>Daphnia</taxon>
    </lineage>
</organism>
<evidence type="ECO:0000256" key="3">
    <source>
        <dbReference type="ARBA" id="ARBA00009266"/>
    </source>
</evidence>
<dbReference type="KEGG" id="dpx:DAPPUDRAFT_210419"/>
<evidence type="ECO:0000256" key="7">
    <source>
        <dbReference type="ARBA" id="ARBA00022801"/>
    </source>
</evidence>
<dbReference type="AlphaFoldDB" id="E9GCJ5"/>